<sequence length="117" mass="12833">MTLLECPTAAVNPAGVHKAPGTSAGVVAPCGVSRIVCHTQTNPLHLNVTNIPLHLNATIHQHYLVGFFGIVHQELHHQSRHVLIRDERQASPITRQGIADKHRSHSQIHGRNEAYQA</sequence>
<reference evidence="2" key="1">
    <citation type="submission" date="2020-06" db="EMBL/GenBank/DDBJ databases">
        <title>WGS assembly of Ceratodon purpureus strain R40.</title>
        <authorList>
            <person name="Carey S.B."/>
            <person name="Jenkins J."/>
            <person name="Shu S."/>
            <person name="Lovell J.T."/>
            <person name="Sreedasyam A."/>
            <person name="Maumus F."/>
            <person name="Tiley G.P."/>
            <person name="Fernandez-Pozo N."/>
            <person name="Barry K."/>
            <person name="Chen C."/>
            <person name="Wang M."/>
            <person name="Lipzen A."/>
            <person name="Daum C."/>
            <person name="Saski C.A."/>
            <person name="Payton A.C."/>
            <person name="Mcbreen J.C."/>
            <person name="Conrad R.E."/>
            <person name="Kollar L.M."/>
            <person name="Olsson S."/>
            <person name="Huttunen S."/>
            <person name="Landis J.B."/>
            <person name="Wickett N.J."/>
            <person name="Johnson M.G."/>
            <person name="Rensing S.A."/>
            <person name="Grimwood J."/>
            <person name="Schmutz J."/>
            <person name="Mcdaniel S.F."/>
        </authorList>
    </citation>
    <scope>NUCLEOTIDE SEQUENCE</scope>
    <source>
        <strain evidence="2">R40</strain>
    </source>
</reference>
<evidence type="ECO:0000313" key="3">
    <source>
        <dbReference type="Proteomes" id="UP000822688"/>
    </source>
</evidence>
<evidence type="ECO:0000313" key="2">
    <source>
        <dbReference type="EMBL" id="KAG0584826.1"/>
    </source>
</evidence>
<protein>
    <submittedName>
        <fullName evidence="2">Uncharacterized protein</fullName>
    </submittedName>
</protein>
<proteinExistence type="predicted"/>
<dbReference type="AlphaFoldDB" id="A0A8T0IPS5"/>
<organism evidence="2 3">
    <name type="scientific">Ceratodon purpureus</name>
    <name type="common">Fire moss</name>
    <name type="synonym">Dicranum purpureum</name>
    <dbReference type="NCBI Taxonomy" id="3225"/>
    <lineage>
        <taxon>Eukaryota</taxon>
        <taxon>Viridiplantae</taxon>
        <taxon>Streptophyta</taxon>
        <taxon>Embryophyta</taxon>
        <taxon>Bryophyta</taxon>
        <taxon>Bryophytina</taxon>
        <taxon>Bryopsida</taxon>
        <taxon>Dicranidae</taxon>
        <taxon>Pseudoditrichales</taxon>
        <taxon>Ditrichaceae</taxon>
        <taxon>Ceratodon</taxon>
    </lineage>
</organism>
<dbReference type="Proteomes" id="UP000822688">
    <property type="component" value="Chromosome 3"/>
</dbReference>
<feature type="region of interest" description="Disordered" evidence="1">
    <location>
        <begin position="86"/>
        <end position="117"/>
    </location>
</feature>
<name>A0A8T0IPS5_CERPU</name>
<dbReference type="EMBL" id="CM026423">
    <property type="protein sequence ID" value="KAG0584826.1"/>
    <property type="molecule type" value="Genomic_DNA"/>
</dbReference>
<keyword evidence="3" id="KW-1185">Reference proteome</keyword>
<comment type="caution">
    <text evidence="2">The sequence shown here is derived from an EMBL/GenBank/DDBJ whole genome shotgun (WGS) entry which is preliminary data.</text>
</comment>
<evidence type="ECO:0000256" key="1">
    <source>
        <dbReference type="SAM" id="MobiDB-lite"/>
    </source>
</evidence>
<gene>
    <name evidence="2" type="ORF">KC19_3G237500</name>
</gene>
<accession>A0A8T0IPS5</accession>